<dbReference type="STRING" id="36847.CLNEO_29790"/>
<dbReference type="Proteomes" id="UP000070539">
    <property type="component" value="Unassembled WGS sequence"/>
</dbReference>
<dbReference type="InterPro" id="IPR050179">
    <property type="entry name" value="Trans_hexapeptide_repeat"/>
</dbReference>
<name>A0A136WAX5_9FIRM</name>
<dbReference type="InterPro" id="IPR021975">
    <property type="entry name" value="Rifampin_Arr"/>
</dbReference>
<dbReference type="Gene3D" id="2.160.10.10">
    <property type="entry name" value="Hexapeptide repeat proteins"/>
    <property type="match status" value="1"/>
</dbReference>
<dbReference type="PANTHER" id="PTHR43300:SF11">
    <property type="entry name" value="ACETYLTRANSFERASE RV3034C-RELATED"/>
    <property type="match status" value="1"/>
</dbReference>
<dbReference type="InterPro" id="IPR038611">
    <property type="entry name" value="Arr_sf"/>
</dbReference>
<dbReference type="PATRIC" id="fig|36847.3.peg.3476"/>
<dbReference type="GO" id="GO:0016746">
    <property type="term" value="F:acyltransferase activity"/>
    <property type="evidence" value="ECO:0007669"/>
    <property type="project" value="UniProtKB-KW"/>
</dbReference>
<dbReference type="InterPro" id="IPR011004">
    <property type="entry name" value="Trimer_LpxA-like_sf"/>
</dbReference>
<evidence type="ECO:0000313" key="2">
    <source>
        <dbReference type="EMBL" id="KXL51665.1"/>
    </source>
</evidence>
<dbReference type="Pfam" id="PF12120">
    <property type="entry name" value="Arr-ms"/>
    <property type="match status" value="1"/>
</dbReference>
<dbReference type="EC" id="2.3.1.-" evidence="2"/>
<reference evidence="2 3" key="1">
    <citation type="submission" date="2016-01" db="EMBL/GenBank/DDBJ databases">
        <title>Genome sequence of Clostridium neopropionicum X4, DSM-3847.</title>
        <authorList>
            <person name="Poehlein A."/>
            <person name="Beck M.H."/>
            <person name="Bengelsdorf F.R."/>
            <person name="Daniel R."/>
            <person name="Duerre P."/>
        </authorList>
    </citation>
    <scope>NUCLEOTIDE SEQUENCE [LARGE SCALE GENOMIC DNA]</scope>
    <source>
        <strain evidence="2 3">DSM-3847</strain>
    </source>
</reference>
<keyword evidence="2" id="KW-0012">Acyltransferase</keyword>
<dbReference type="PANTHER" id="PTHR43300">
    <property type="entry name" value="ACETYLTRANSFERASE"/>
    <property type="match status" value="1"/>
</dbReference>
<evidence type="ECO:0000259" key="1">
    <source>
        <dbReference type="Pfam" id="PF12120"/>
    </source>
</evidence>
<proteinExistence type="predicted"/>
<dbReference type="SUPFAM" id="SSF51161">
    <property type="entry name" value="Trimeric LpxA-like enzymes"/>
    <property type="match status" value="1"/>
</dbReference>
<comment type="caution">
    <text evidence="2">The sequence shown here is derived from an EMBL/GenBank/DDBJ whole genome shotgun (WGS) entry which is preliminary data.</text>
</comment>
<accession>A0A136WAX5</accession>
<feature type="domain" description="Rifampin ADP-ribosyltransferase" evidence="1">
    <location>
        <begin position="87"/>
        <end position="185"/>
    </location>
</feature>
<dbReference type="EMBL" id="LRVM01000020">
    <property type="protein sequence ID" value="KXL51665.1"/>
    <property type="molecule type" value="Genomic_DNA"/>
</dbReference>
<sequence>MPGIQIGHGAIISANATVVKNVEPYAIYGGNPAKLIKKRFTDEMVEFLLKLQWWNWDEEEIFHNLEKLTSECGLVQFMNQSLDKGPFYHGSKADLKAGELLEPGYGSNYGEGKKANYVYLTGTLDAAIWGAELAVGDGRGRIYIVEPLGAFENDPNLTDKKFPGNPTRSYRSKSSLRIVGEVLDWEEHAPEVLQNMLNNLEELKRQGIEAIND</sequence>
<dbReference type="AlphaFoldDB" id="A0A136WAX5"/>
<protein>
    <submittedName>
        <fullName evidence="2">Virginiamycin A acetyltransferase</fullName>
        <ecNumber evidence="2">2.3.1.-</ecNumber>
    </submittedName>
</protein>
<dbReference type="Gene3D" id="3.20.170.40">
    <property type="entry name" value="Rifampin ADP-ribosyltransferase domain"/>
    <property type="match status" value="1"/>
</dbReference>
<evidence type="ECO:0000313" key="3">
    <source>
        <dbReference type="Proteomes" id="UP000070539"/>
    </source>
</evidence>
<keyword evidence="2" id="KW-0808">Transferase</keyword>
<organism evidence="2 3">
    <name type="scientific">Anaerotignum neopropionicum</name>
    <dbReference type="NCBI Taxonomy" id="36847"/>
    <lineage>
        <taxon>Bacteria</taxon>
        <taxon>Bacillati</taxon>
        <taxon>Bacillota</taxon>
        <taxon>Clostridia</taxon>
        <taxon>Lachnospirales</taxon>
        <taxon>Anaerotignaceae</taxon>
        <taxon>Anaerotignum</taxon>
    </lineage>
</organism>
<keyword evidence="3" id="KW-1185">Reference proteome</keyword>
<dbReference type="NCBIfam" id="NF033144">
    <property type="entry name" value="rifampin_ARR"/>
    <property type="match status" value="1"/>
</dbReference>
<gene>
    <name evidence="2" type="primary">vat_2</name>
    <name evidence="2" type="ORF">CLNEO_29790</name>
</gene>